<organism evidence="1">
    <name type="scientific">bioreactor metagenome</name>
    <dbReference type="NCBI Taxonomy" id="1076179"/>
    <lineage>
        <taxon>unclassified sequences</taxon>
        <taxon>metagenomes</taxon>
        <taxon>ecological metagenomes</taxon>
    </lineage>
</organism>
<protein>
    <submittedName>
        <fullName evidence="1">Uncharacterized protein</fullName>
    </submittedName>
</protein>
<comment type="caution">
    <text evidence="1">The sequence shown here is derived from an EMBL/GenBank/DDBJ whole genome shotgun (WGS) entry which is preliminary data.</text>
</comment>
<dbReference type="EMBL" id="VSSQ01055591">
    <property type="protein sequence ID" value="MPN09476.1"/>
    <property type="molecule type" value="Genomic_DNA"/>
</dbReference>
<reference evidence="1" key="1">
    <citation type="submission" date="2019-08" db="EMBL/GenBank/DDBJ databases">
        <authorList>
            <person name="Kucharzyk K."/>
            <person name="Murdoch R.W."/>
            <person name="Higgins S."/>
            <person name="Loffler F."/>
        </authorList>
    </citation>
    <scope>NUCLEOTIDE SEQUENCE</scope>
</reference>
<evidence type="ECO:0000313" key="1">
    <source>
        <dbReference type="EMBL" id="MPN09476.1"/>
    </source>
</evidence>
<accession>A0A645F743</accession>
<gene>
    <name evidence="1" type="ORF">SDC9_156766</name>
</gene>
<name>A0A645F743_9ZZZZ</name>
<dbReference type="AlphaFoldDB" id="A0A645F743"/>
<sequence length="133" mass="15179">MPASTVIRMISIKTMFIGEGVCGCSFPTAPNEINILEFLFYDVVGNIHSYPSRKAYNARVTFSGGRQAMSVGFNTVSRYRVNSQPRKYPRLLCPITEFQSPKKSEVLLLFLIRARYSFLIFKMFSLQKSSQPF</sequence>
<proteinExistence type="predicted"/>